<proteinExistence type="predicted"/>
<evidence type="ECO:0000256" key="5">
    <source>
        <dbReference type="ARBA" id="ARBA00022777"/>
    </source>
</evidence>
<evidence type="ECO:0000256" key="7">
    <source>
        <dbReference type="SAM" id="MobiDB-lite"/>
    </source>
</evidence>
<feature type="domain" description="PAS" evidence="10">
    <location>
        <begin position="452"/>
        <end position="492"/>
    </location>
</feature>
<evidence type="ECO:0000259" key="10">
    <source>
        <dbReference type="PROSITE" id="PS50112"/>
    </source>
</evidence>
<dbReference type="Pfam" id="PF12860">
    <property type="entry name" value="PAS_7"/>
    <property type="match status" value="3"/>
</dbReference>
<gene>
    <name evidence="11" type="ORF">DOO78_07405</name>
</gene>
<dbReference type="InterPro" id="IPR005467">
    <property type="entry name" value="His_kinase_dom"/>
</dbReference>
<dbReference type="PROSITE" id="PS50109">
    <property type="entry name" value="HIS_KIN"/>
    <property type="match status" value="1"/>
</dbReference>
<evidence type="ECO:0000313" key="11">
    <source>
        <dbReference type="EMBL" id="RAI59425.1"/>
    </source>
</evidence>
<dbReference type="CDD" id="cd12915">
    <property type="entry name" value="PDC2_DGC_like"/>
    <property type="match status" value="1"/>
</dbReference>
<dbReference type="GO" id="GO:0000155">
    <property type="term" value="F:phosphorelay sensor kinase activity"/>
    <property type="evidence" value="ECO:0007669"/>
    <property type="project" value="InterPro"/>
</dbReference>
<dbReference type="Pfam" id="PF22588">
    <property type="entry name" value="dCache_1_like"/>
    <property type="match status" value="1"/>
</dbReference>
<protein>
    <recommendedName>
        <fullName evidence="2">histidine kinase</fullName>
        <ecNumber evidence="2">2.7.13.3</ecNumber>
    </recommendedName>
</protein>
<dbReference type="InterPro" id="IPR054327">
    <property type="entry name" value="His-kinase-like_sensor"/>
</dbReference>
<accession>A0A327MAF2</accession>
<dbReference type="SMART" id="SM00387">
    <property type="entry name" value="HATPase_c"/>
    <property type="match status" value="1"/>
</dbReference>
<evidence type="ECO:0000259" key="9">
    <source>
        <dbReference type="PROSITE" id="PS50109"/>
    </source>
</evidence>
<dbReference type="InterPro" id="IPR003594">
    <property type="entry name" value="HATPase_dom"/>
</dbReference>
<feature type="transmembrane region" description="Helical" evidence="8">
    <location>
        <begin position="21"/>
        <end position="41"/>
    </location>
</feature>
<dbReference type="AlphaFoldDB" id="A0A327MAF2"/>
<evidence type="ECO:0000256" key="1">
    <source>
        <dbReference type="ARBA" id="ARBA00000085"/>
    </source>
</evidence>
<dbReference type="InterPro" id="IPR035965">
    <property type="entry name" value="PAS-like_dom_sf"/>
</dbReference>
<evidence type="ECO:0000256" key="3">
    <source>
        <dbReference type="ARBA" id="ARBA00022553"/>
    </source>
</evidence>
<dbReference type="Proteomes" id="UP000249065">
    <property type="component" value="Unassembled WGS sequence"/>
</dbReference>
<keyword evidence="6" id="KW-0902">Two-component regulatory system</keyword>
<keyword evidence="8" id="KW-0812">Transmembrane</keyword>
<evidence type="ECO:0000256" key="4">
    <source>
        <dbReference type="ARBA" id="ARBA00022679"/>
    </source>
</evidence>
<dbReference type="FunFam" id="3.30.565.10:FF:000010">
    <property type="entry name" value="Sensor histidine kinase RcsC"/>
    <property type="match status" value="1"/>
</dbReference>
<dbReference type="InterPro" id="IPR036890">
    <property type="entry name" value="HATPase_C_sf"/>
</dbReference>
<feature type="domain" description="Histidine kinase" evidence="9">
    <location>
        <begin position="723"/>
        <end position="944"/>
    </location>
</feature>
<dbReference type="Pfam" id="PF02518">
    <property type="entry name" value="HATPase_c"/>
    <property type="match status" value="1"/>
</dbReference>
<dbReference type="SUPFAM" id="SSF55785">
    <property type="entry name" value="PYP-like sensor domain (PAS domain)"/>
    <property type="match status" value="3"/>
</dbReference>
<evidence type="ECO:0000256" key="2">
    <source>
        <dbReference type="ARBA" id="ARBA00012438"/>
    </source>
</evidence>
<dbReference type="SMART" id="SM00091">
    <property type="entry name" value="PAS"/>
    <property type="match status" value="3"/>
</dbReference>
<dbReference type="InterPro" id="IPR036097">
    <property type="entry name" value="HisK_dim/P_sf"/>
</dbReference>
<dbReference type="Pfam" id="PF00512">
    <property type="entry name" value="HisKA"/>
    <property type="match status" value="1"/>
</dbReference>
<feature type="region of interest" description="Disordered" evidence="7">
    <location>
        <begin position="942"/>
        <end position="966"/>
    </location>
</feature>
<evidence type="ECO:0000256" key="8">
    <source>
        <dbReference type="SAM" id="Phobius"/>
    </source>
</evidence>
<dbReference type="CDD" id="cd00082">
    <property type="entry name" value="HisKA"/>
    <property type="match status" value="1"/>
</dbReference>
<dbReference type="SUPFAM" id="SSF47384">
    <property type="entry name" value="Homodimeric domain of signal transducing histidine kinase"/>
    <property type="match status" value="1"/>
</dbReference>
<organism evidence="11 12">
    <name type="scientific">Roseicella frigidaeris</name>
    <dbReference type="NCBI Taxonomy" id="2230885"/>
    <lineage>
        <taxon>Bacteria</taxon>
        <taxon>Pseudomonadati</taxon>
        <taxon>Pseudomonadota</taxon>
        <taxon>Alphaproteobacteria</taxon>
        <taxon>Acetobacterales</taxon>
        <taxon>Roseomonadaceae</taxon>
        <taxon>Roseicella</taxon>
    </lineage>
</organism>
<keyword evidence="4" id="KW-0808">Transferase</keyword>
<keyword evidence="12" id="KW-1185">Reference proteome</keyword>
<comment type="caution">
    <text evidence="11">The sequence shown here is derived from an EMBL/GenBank/DDBJ whole genome shotgun (WGS) entry which is preliminary data.</text>
</comment>
<dbReference type="CDD" id="cd00130">
    <property type="entry name" value="PAS"/>
    <property type="match status" value="1"/>
</dbReference>
<evidence type="ECO:0000256" key="6">
    <source>
        <dbReference type="ARBA" id="ARBA00023012"/>
    </source>
</evidence>
<comment type="catalytic activity">
    <reaction evidence="1">
        <text>ATP + protein L-histidine = ADP + protein N-phospho-L-histidine.</text>
        <dbReference type="EC" id="2.7.13.3"/>
    </reaction>
</comment>
<keyword evidence="3" id="KW-0597">Phosphoprotein</keyword>
<dbReference type="SUPFAM" id="SSF55874">
    <property type="entry name" value="ATPase domain of HSP90 chaperone/DNA topoisomerase II/histidine kinase"/>
    <property type="match status" value="1"/>
</dbReference>
<evidence type="ECO:0000313" key="12">
    <source>
        <dbReference type="Proteomes" id="UP000249065"/>
    </source>
</evidence>
<dbReference type="EMBL" id="QLIX01000004">
    <property type="protein sequence ID" value="RAI59425.1"/>
    <property type="molecule type" value="Genomic_DNA"/>
</dbReference>
<dbReference type="EC" id="2.7.13.3" evidence="2"/>
<dbReference type="PROSITE" id="PS50112">
    <property type="entry name" value="PAS"/>
    <property type="match status" value="1"/>
</dbReference>
<dbReference type="InterPro" id="IPR004358">
    <property type="entry name" value="Sig_transdc_His_kin-like_C"/>
</dbReference>
<dbReference type="CDD" id="cd16922">
    <property type="entry name" value="HATPase_EvgS-ArcB-TorS-like"/>
    <property type="match status" value="1"/>
</dbReference>
<dbReference type="InterPro" id="IPR003661">
    <property type="entry name" value="HisK_dim/P_dom"/>
</dbReference>
<name>A0A327MAF2_9PROT</name>
<keyword evidence="8" id="KW-1133">Transmembrane helix</keyword>
<keyword evidence="5" id="KW-0418">Kinase</keyword>
<reference evidence="12" key="1">
    <citation type="submission" date="2018-06" db="EMBL/GenBank/DDBJ databases">
        <authorList>
            <person name="Khan S.A."/>
        </authorList>
    </citation>
    <scope>NUCLEOTIDE SEQUENCE [LARGE SCALE GENOMIC DNA]</scope>
    <source>
        <strain evidence="12">DB-1506</strain>
    </source>
</reference>
<dbReference type="Gene3D" id="3.30.565.10">
    <property type="entry name" value="Histidine kinase-like ATPase, C-terminal domain"/>
    <property type="match status" value="1"/>
</dbReference>
<dbReference type="InterPro" id="IPR000014">
    <property type="entry name" value="PAS"/>
</dbReference>
<sequence length="966" mass="103364">MGLQTDEAVKSGRPARWKHRAGLAVAAALLLLLWLLVHLAVQAEFRRAAETGWRQSTILARSLESSVANRLRGIESLLRFGAALLARDPAGFSIPAWLAIDPDPDILDAAVLGPDGRTRFSRAAPPADPAALRDRSIIAAILADPDPDRLEVGALHPAGNGRMALDIAWPMRDAAGGFAGIILVSLDSATFTRLYRQLELRDAVIALFGLDGALRARVPRPVSLVGTMVPPASLASFRAGALEATRHAVSPLDGVDRFIAYRRVEGRSLIVAVGLAADAVLAPAREEQRELLALGGFVTLMVAALCLLVPRLRRQEAIARAQLEAVVAHAGQGIMMIDPNRRVAIANSQVVRMLDLPPALVAPGRRIEDIAAWQAQAGEFGGGPAPHTHIDSLGGPGSPPFVTVRTRPNGRVLEIRTNYVGDGSHVRTFTDITEARRSAEALAAARDRALAAEAAMMAAFESVPHGVMLVDAENRVRVINQAAIDLAGLPPELARPGTTIEALIEHQKQTGETDAGSEAIRRSWDAIRNRTVSDLAYQRVKPDGRVIEVRTTFLADGRFIRTFTDVSAHHAALRAEAAAREEALASRAALAAAFENAPIGIALVDAAQRLAFINHAAIALLDLPPELSQPGTPMPEILRRGIGVAGEEEPAVPAETTAGEPAPVTRRTRQGRILEIRVRDLPDGRTLHSFSDVTARQAALQAQQAARLAAESALRSRTEFLAIVSHELRTPLNAVIGLTEVLLVRDPRPDQAPDLQLVVEAGRQLLVLVDDILDITRLERGRMVLREAVFDPCAMLADMARLTAARARAKQLDFTLLLAAGLPQAALGDEERLRQVLHKLLDNAVKFTETGRITLEAAVLAEDAKGWRLGITVTDTGIGIAPETEAWLFEPFTQADSSAARRFGGLGLGLAISRMLLEGMGGSIAAEAAPGMGSRFRITLPLRRPEPGRAAPEASRPAIRHTAANS</sequence>
<dbReference type="PRINTS" id="PR00344">
    <property type="entry name" value="BCTRLSENSOR"/>
</dbReference>
<dbReference type="PANTHER" id="PTHR43047:SF64">
    <property type="entry name" value="HISTIDINE KINASE CONTAINING CHEY-HOMOLOGOUS RECEIVER DOMAIN AND PAS DOMAIN-RELATED"/>
    <property type="match status" value="1"/>
</dbReference>
<dbReference type="Gene3D" id="1.10.287.130">
    <property type="match status" value="1"/>
</dbReference>
<dbReference type="PANTHER" id="PTHR43047">
    <property type="entry name" value="TWO-COMPONENT HISTIDINE PROTEIN KINASE"/>
    <property type="match status" value="1"/>
</dbReference>
<dbReference type="Gene3D" id="3.30.450.20">
    <property type="entry name" value="PAS domain"/>
    <property type="match status" value="5"/>
</dbReference>
<dbReference type="SMART" id="SM00388">
    <property type="entry name" value="HisKA"/>
    <property type="match status" value="1"/>
</dbReference>
<dbReference type="OrthoDB" id="9813151at2"/>
<keyword evidence="8" id="KW-0472">Membrane</keyword>